<evidence type="ECO:0000256" key="10">
    <source>
        <dbReference type="ARBA" id="ARBA00023237"/>
    </source>
</evidence>
<evidence type="ECO:0000256" key="5">
    <source>
        <dbReference type="ARBA" id="ARBA00022729"/>
    </source>
</evidence>
<keyword evidence="2 11" id="KW-0813">Transport</keyword>
<dbReference type="GO" id="GO:0006811">
    <property type="term" value="P:monoatomic ion transport"/>
    <property type="evidence" value="ECO:0007669"/>
    <property type="project" value="UniProtKB-KW"/>
</dbReference>
<dbReference type="PROSITE" id="PS52016">
    <property type="entry name" value="TONB_DEPENDENT_REC_3"/>
    <property type="match status" value="1"/>
</dbReference>
<dbReference type="GO" id="GO:0046930">
    <property type="term" value="C:pore complex"/>
    <property type="evidence" value="ECO:0007669"/>
    <property type="project" value="UniProtKB-KW"/>
</dbReference>
<dbReference type="GO" id="GO:0015420">
    <property type="term" value="F:ABC-type vitamin B12 transporter activity"/>
    <property type="evidence" value="ECO:0007669"/>
    <property type="project" value="InterPro"/>
</dbReference>
<dbReference type="Gene3D" id="2.170.130.10">
    <property type="entry name" value="TonB-dependent receptor, plug domain"/>
    <property type="match status" value="1"/>
</dbReference>
<evidence type="ECO:0000256" key="7">
    <source>
        <dbReference type="ARBA" id="ARBA00023077"/>
    </source>
</evidence>
<dbReference type="CDD" id="cd01347">
    <property type="entry name" value="ligand_gated_channel"/>
    <property type="match status" value="1"/>
</dbReference>
<comment type="caution">
    <text evidence="16">The sequence shown here is derived from an EMBL/GenBank/DDBJ whole genome shotgun (WGS) entry which is preliminary data.</text>
</comment>
<dbReference type="Proteomes" id="UP000236220">
    <property type="component" value="Unassembled WGS sequence"/>
</dbReference>
<keyword evidence="16" id="KW-0675">Receptor</keyword>
<evidence type="ECO:0000256" key="13">
    <source>
        <dbReference type="SAM" id="SignalP"/>
    </source>
</evidence>
<dbReference type="GO" id="GO:0009279">
    <property type="term" value="C:cell outer membrane"/>
    <property type="evidence" value="ECO:0007669"/>
    <property type="project" value="UniProtKB-SubCell"/>
</dbReference>
<keyword evidence="10 11" id="KW-0998">Cell outer membrane</keyword>
<dbReference type="Pfam" id="PF07715">
    <property type="entry name" value="Plug"/>
    <property type="match status" value="1"/>
</dbReference>
<dbReference type="InterPro" id="IPR010101">
    <property type="entry name" value="B12_transptr_BtuB"/>
</dbReference>
<evidence type="ECO:0000256" key="11">
    <source>
        <dbReference type="PROSITE-ProRule" id="PRU01360"/>
    </source>
</evidence>
<evidence type="ECO:0000256" key="12">
    <source>
        <dbReference type="RuleBase" id="RU003357"/>
    </source>
</evidence>
<dbReference type="InterPro" id="IPR000531">
    <property type="entry name" value="Beta-barrel_TonB"/>
</dbReference>
<reference evidence="16 17" key="1">
    <citation type="submission" date="2017-08" db="EMBL/GenBank/DDBJ databases">
        <title>Lysobacter sylvestris genome.</title>
        <authorList>
            <person name="Zhang D.-C."/>
            <person name="Albuquerque L."/>
            <person name="Franca L."/>
            <person name="Froufe H.J.C."/>
            <person name="Barroso C."/>
            <person name="Egas C."/>
            <person name="Da Costa M."/>
            <person name="Margesin R."/>
        </authorList>
    </citation>
    <scope>NUCLEOTIDE SEQUENCE [LARGE SCALE GENOMIC DNA]</scope>
    <source>
        <strain evidence="16 17">AM20-91</strain>
    </source>
</reference>
<keyword evidence="9 11" id="KW-0472">Membrane</keyword>
<dbReference type="Gene3D" id="2.40.170.20">
    <property type="entry name" value="TonB-dependent receptor, beta-barrel domain"/>
    <property type="match status" value="1"/>
</dbReference>
<evidence type="ECO:0000256" key="4">
    <source>
        <dbReference type="ARBA" id="ARBA00022692"/>
    </source>
</evidence>
<dbReference type="EMBL" id="NPZB01000001">
    <property type="protein sequence ID" value="PNS09334.1"/>
    <property type="molecule type" value="Genomic_DNA"/>
</dbReference>
<dbReference type="InterPro" id="IPR012910">
    <property type="entry name" value="Plug_dom"/>
</dbReference>
<gene>
    <name evidence="16" type="ORF">Lysil_0963</name>
</gene>
<protein>
    <submittedName>
        <fullName evidence="16">TonB-B12: TonB-dependent vitamin B12 receptor</fullName>
    </submittedName>
</protein>
<comment type="similarity">
    <text evidence="11 12">Belongs to the TonB-dependent receptor family.</text>
</comment>
<organism evidence="16 17">
    <name type="scientific">Solilutibacter silvestris</name>
    <dbReference type="NCBI Taxonomy" id="1645665"/>
    <lineage>
        <taxon>Bacteria</taxon>
        <taxon>Pseudomonadati</taxon>
        <taxon>Pseudomonadota</taxon>
        <taxon>Gammaproteobacteria</taxon>
        <taxon>Lysobacterales</taxon>
        <taxon>Lysobacteraceae</taxon>
        <taxon>Solilutibacter</taxon>
    </lineage>
</organism>
<dbReference type="Pfam" id="PF00593">
    <property type="entry name" value="TonB_dep_Rec_b-barrel"/>
    <property type="match status" value="1"/>
</dbReference>
<comment type="subcellular location">
    <subcellularLocation>
        <location evidence="1 11">Cell outer membrane</location>
        <topology evidence="1 11">Multi-pass membrane protein</topology>
    </subcellularLocation>
</comment>
<keyword evidence="5 13" id="KW-0732">Signal</keyword>
<sequence>MQPHKNPSRRALVVALALVTSSSAFAQQADDSTLGTVSVTATRSERGPASLAASTTITRADIERLQPSSLPELLRGQPGLAIYNQGGEGKLSAVFLRGTSPGQVLVMIDGVKIGSVSAGMSALQDIPVAQIERVEIVRGPMSSLYGSEAIGGVIQIFTRRPQADGVSPHVGVALGTYDTLKSDAGLDGRRGGFWYSANVAYDRTRGFNACNGDPVTFAGCGVIEPDRDGYINRSANVALGYRFNEAWKADARVMRIQGDNKYDGSWANRSTIVQQVAGAHVQYAPLQWLAIDLNAGRNDDQAKNYSPYGFVGFINTRRDSASLKADIGTRTDLATVGIDWQRDSLVSDTPYDATRRNTHALFADWRGDFGSQHLQLGARHEDNSQFGTHDTGHVAWGWDLTKALRMSANYGTAFRAPTFNDLYYPGFSNPNLRPETSRSIELGVDGSHDWGRWGVHAYRNELRDLIAFNPFLTSPSSPWGMPDNIQRARINGVEATLGTTLAKWDINATASVLDPRNKTPGSAYDNLLNRRPQRIARIDADRSFGQWSVGASINGASHRFDDPANRVRMGGYATSDLRVAYRPDAAWTLQLTAQNIFDKAYETARWYNQAGRTLMFSVRWQPKQ</sequence>
<evidence type="ECO:0000256" key="6">
    <source>
        <dbReference type="ARBA" id="ARBA00023065"/>
    </source>
</evidence>
<feature type="signal peptide" evidence="13">
    <location>
        <begin position="1"/>
        <end position="26"/>
    </location>
</feature>
<dbReference type="InterPro" id="IPR037066">
    <property type="entry name" value="Plug_dom_sf"/>
</dbReference>
<evidence type="ECO:0000259" key="15">
    <source>
        <dbReference type="Pfam" id="PF07715"/>
    </source>
</evidence>
<proteinExistence type="inferred from homology"/>
<dbReference type="InterPro" id="IPR036942">
    <property type="entry name" value="Beta-barrel_TonB_sf"/>
</dbReference>
<feature type="domain" description="TonB-dependent receptor-like beta-barrel" evidence="14">
    <location>
        <begin position="196"/>
        <end position="596"/>
    </location>
</feature>
<evidence type="ECO:0000256" key="3">
    <source>
        <dbReference type="ARBA" id="ARBA00022452"/>
    </source>
</evidence>
<dbReference type="PANTHER" id="PTHR30069:SF53">
    <property type="entry name" value="COLICIN I RECEPTOR-RELATED"/>
    <property type="match status" value="1"/>
</dbReference>
<evidence type="ECO:0000256" key="9">
    <source>
        <dbReference type="ARBA" id="ARBA00023136"/>
    </source>
</evidence>
<evidence type="ECO:0000256" key="2">
    <source>
        <dbReference type="ARBA" id="ARBA00022448"/>
    </source>
</evidence>
<dbReference type="GO" id="GO:0015288">
    <property type="term" value="F:porin activity"/>
    <property type="evidence" value="ECO:0007669"/>
    <property type="project" value="UniProtKB-KW"/>
</dbReference>
<evidence type="ECO:0000256" key="1">
    <source>
        <dbReference type="ARBA" id="ARBA00004571"/>
    </source>
</evidence>
<dbReference type="AlphaFoldDB" id="A0A2K1Q2T2"/>
<keyword evidence="4 11" id="KW-0812">Transmembrane</keyword>
<keyword evidence="7 12" id="KW-0798">TonB box</keyword>
<accession>A0A2K1Q2T2</accession>
<feature type="domain" description="TonB-dependent receptor plug" evidence="15">
    <location>
        <begin position="52"/>
        <end position="153"/>
    </location>
</feature>
<keyword evidence="3 11" id="KW-1134">Transmembrane beta strand</keyword>
<name>A0A2K1Q2T2_9GAMM</name>
<evidence type="ECO:0000313" key="16">
    <source>
        <dbReference type="EMBL" id="PNS09334.1"/>
    </source>
</evidence>
<dbReference type="OrthoDB" id="9764669at2"/>
<dbReference type="RefSeq" id="WP_103074392.1">
    <property type="nucleotide sequence ID" value="NZ_NPZB01000001.1"/>
</dbReference>
<dbReference type="NCBIfam" id="TIGR01779">
    <property type="entry name" value="TonB-B12"/>
    <property type="match status" value="1"/>
</dbReference>
<evidence type="ECO:0000313" key="17">
    <source>
        <dbReference type="Proteomes" id="UP000236220"/>
    </source>
</evidence>
<dbReference type="SUPFAM" id="SSF56935">
    <property type="entry name" value="Porins"/>
    <property type="match status" value="1"/>
</dbReference>
<keyword evidence="6" id="KW-0406">Ion transport</keyword>
<feature type="chain" id="PRO_5014418575" evidence="13">
    <location>
        <begin position="27"/>
        <end position="624"/>
    </location>
</feature>
<dbReference type="InterPro" id="IPR039426">
    <property type="entry name" value="TonB-dep_rcpt-like"/>
</dbReference>
<keyword evidence="17" id="KW-1185">Reference proteome</keyword>
<keyword evidence="8" id="KW-0626">Porin</keyword>
<dbReference type="PANTHER" id="PTHR30069">
    <property type="entry name" value="TONB-DEPENDENT OUTER MEMBRANE RECEPTOR"/>
    <property type="match status" value="1"/>
</dbReference>
<evidence type="ECO:0000256" key="8">
    <source>
        <dbReference type="ARBA" id="ARBA00023114"/>
    </source>
</evidence>
<evidence type="ECO:0000259" key="14">
    <source>
        <dbReference type="Pfam" id="PF00593"/>
    </source>
</evidence>